<dbReference type="InterPro" id="IPR039046">
    <property type="entry name" value="PDPK1"/>
</dbReference>
<evidence type="ECO:0000256" key="1">
    <source>
        <dbReference type="ARBA" id="ARBA00010006"/>
    </source>
</evidence>
<keyword evidence="5 10" id="KW-0547">Nucleotide-binding</keyword>
<dbReference type="Pfam" id="PF12937">
    <property type="entry name" value="F-box-like"/>
    <property type="match status" value="1"/>
</dbReference>
<feature type="region of interest" description="Disordered" evidence="11">
    <location>
        <begin position="15"/>
        <end position="35"/>
    </location>
</feature>
<dbReference type="AlphaFoldDB" id="A0AAV8AEF5"/>
<dbReference type="EMBL" id="JANTQA010000008">
    <property type="protein sequence ID" value="KAJ3452278.1"/>
    <property type="molecule type" value="Genomic_DNA"/>
</dbReference>
<feature type="compositionally biased region" description="Basic and acidic residues" evidence="11">
    <location>
        <begin position="415"/>
        <end position="431"/>
    </location>
</feature>
<keyword evidence="6 14" id="KW-0418">Kinase</keyword>
<dbReference type="Pfam" id="PF00069">
    <property type="entry name" value="Pkinase"/>
    <property type="match status" value="2"/>
</dbReference>
<comment type="catalytic activity">
    <reaction evidence="8">
        <text>L-threonyl-[protein] + ATP = O-phospho-L-threonyl-[protein] + ADP + H(+)</text>
        <dbReference type="Rhea" id="RHEA:46608"/>
        <dbReference type="Rhea" id="RHEA-COMP:11060"/>
        <dbReference type="Rhea" id="RHEA-COMP:11605"/>
        <dbReference type="ChEBI" id="CHEBI:15378"/>
        <dbReference type="ChEBI" id="CHEBI:30013"/>
        <dbReference type="ChEBI" id="CHEBI:30616"/>
        <dbReference type="ChEBI" id="CHEBI:61977"/>
        <dbReference type="ChEBI" id="CHEBI:456216"/>
        <dbReference type="EC" id="2.7.11.1"/>
    </reaction>
</comment>
<name>A0AAV8AEF5_9EUKA</name>
<protein>
    <recommendedName>
        <fullName evidence="2">non-specific serine/threonine protein kinase</fullName>
        <ecNumber evidence="2">2.7.11.1</ecNumber>
    </recommendedName>
</protein>
<gene>
    <name evidence="14" type="ORF">M0812_04042</name>
</gene>
<reference evidence="14" key="1">
    <citation type="submission" date="2022-08" db="EMBL/GenBank/DDBJ databases">
        <title>Novel sulphate-reducing endosymbionts in the free-living metamonad Anaeramoeba.</title>
        <authorList>
            <person name="Jerlstrom-Hultqvist J."/>
            <person name="Cepicka I."/>
            <person name="Gallot-Lavallee L."/>
            <person name="Salas-Leiva D."/>
            <person name="Curtis B.A."/>
            <person name="Zahonova K."/>
            <person name="Pipaliya S."/>
            <person name="Dacks J."/>
            <person name="Roger A.J."/>
        </authorList>
    </citation>
    <scope>NUCLEOTIDE SEQUENCE</scope>
    <source>
        <strain evidence="14">Busselton2</strain>
    </source>
</reference>
<keyword evidence="7 10" id="KW-0067">ATP-binding</keyword>
<dbReference type="Gene3D" id="1.20.1280.50">
    <property type="match status" value="1"/>
</dbReference>
<dbReference type="InterPro" id="IPR008271">
    <property type="entry name" value="Ser/Thr_kinase_AS"/>
</dbReference>
<dbReference type="InterPro" id="IPR050236">
    <property type="entry name" value="Ser_Thr_kinase_AGC"/>
</dbReference>
<keyword evidence="3" id="KW-0723">Serine/threonine-protein kinase</keyword>
<evidence type="ECO:0000256" key="4">
    <source>
        <dbReference type="ARBA" id="ARBA00022679"/>
    </source>
</evidence>
<dbReference type="EC" id="2.7.11.1" evidence="2"/>
<evidence type="ECO:0000256" key="2">
    <source>
        <dbReference type="ARBA" id="ARBA00012513"/>
    </source>
</evidence>
<dbReference type="PROSITE" id="PS00108">
    <property type="entry name" value="PROTEIN_KINASE_ST"/>
    <property type="match status" value="1"/>
</dbReference>
<evidence type="ECO:0000313" key="14">
    <source>
        <dbReference type="EMBL" id="KAJ3452278.1"/>
    </source>
</evidence>
<dbReference type="InterPro" id="IPR017441">
    <property type="entry name" value="Protein_kinase_ATP_BS"/>
</dbReference>
<evidence type="ECO:0000256" key="3">
    <source>
        <dbReference type="ARBA" id="ARBA00022527"/>
    </source>
</evidence>
<feature type="domain" description="Protein kinase" evidence="12">
    <location>
        <begin position="264"/>
        <end position="567"/>
    </location>
</feature>
<dbReference type="SUPFAM" id="SSF56112">
    <property type="entry name" value="Protein kinase-like (PK-like)"/>
    <property type="match status" value="1"/>
</dbReference>
<evidence type="ECO:0000256" key="6">
    <source>
        <dbReference type="ARBA" id="ARBA00022777"/>
    </source>
</evidence>
<feature type="region of interest" description="Disordered" evidence="11">
    <location>
        <begin position="415"/>
        <end position="463"/>
    </location>
</feature>
<feature type="domain" description="F-box" evidence="13">
    <location>
        <begin position="85"/>
        <end position="131"/>
    </location>
</feature>
<dbReference type="PANTHER" id="PTHR24356:SF163">
    <property type="entry name" value="3-PHOSPHOINOSITIDE-DEPENDENT PROTEIN KINASE 1-RELATED"/>
    <property type="match status" value="1"/>
</dbReference>
<sequence>MTDLNSTSEEINNQLVFSSGTSKKPSPLLTKKEKKQNRSEIEMNNYIFSQKLGTVVVLRNTILEELTYGNTAVSNTTQLKPQDSGQKLDELPIEAIWGIFEYLPPIKLGWMGTLCKKFQDATNDNMLWQIISKRHQNLFIWDKLRIGDEHNTSHNTPIYGTLDTLTKPPKTQVNEIIGESDFRGVQPITNLTERITYIEKLENAKEHMIKKIIEIKKINKLKQEYIIRKEIRQCEFDIKEDFFHKSYKLDIYRVTSSAFQLKDFKFGKVIGRGSFGDVHEATHQTNNTKYAIKVMNKRHIVRVKKQHYVSRERNILQSLDSQFIIKLYACFQDTENLYMITELCQNGELHDLIRKYYSIDLQPSRFIIGQIVLALEYLHSKNIVHRDLKPENILITKDMKIKLCDFGTANILPEKLNEQDNQNEKENEKENNNGNGNGNGNEDENENENDKGNENTKKSEKKKGKKFSFAGTAEYSSPEMLKDKIVCKESDLWALGCIIFQIFAGKPPFQASNDYLIFQKILKLDYNFPEAFPEEARDIVEQLLVIDPEQRLGANSNFEELKSHTFFENLDFSNLPNMKTPKFKSYAPRIKARKLKKKRKAKEKKKKSKK</sequence>
<dbReference type="PROSITE" id="PS50181">
    <property type="entry name" value="FBOX"/>
    <property type="match status" value="1"/>
</dbReference>
<evidence type="ECO:0000313" key="15">
    <source>
        <dbReference type="Proteomes" id="UP001146793"/>
    </source>
</evidence>
<comment type="similarity">
    <text evidence="1">Belongs to the protein kinase superfamily. AGC Ser/Thr protein kinase family. PDPK1 subfamily.</text>
</comment>
<dbReference type="PROSITE" id="PS50011">
    <property type="entry name" value="PROTEIN_KINASE_DOM"/>
    <property type="match status" value="1"/>
</dbReference>
<dbReference type="GO" id="GO:0035556">
    <property type="term" value="P:intracellular signal transduction"/>
    <property type="evidence" value="ECO:0007669"/>
    <property type="project" value="TreeGrafter"/>
</dbReference>
<dbReference type="InterPro" id="IPR001810">
    <property type="entry name" value="F-box_dom"/>
</dbReference>
<dbReference type="FunFam" id="3.30.200.20:FF:000191">
    <property type="entry name" value="3-phosphoinositide-dependent protein kinase 2-like"/>
    <property type="match status" value="1"/>
</dbReference>
<feature type="compositionally biased region" description="Basic and acidic residues" evidence="11">
    <location>
        <begin position="448"/>
        <end position="458"/>
    </location>
</feature>
<evidence type="ECO:0000256" key="7">
    <source>
        <dbReference type="ARBA" id="ARBA00022840"/>
    </source>
</evidence>
<dbReference type="InterPro" id="IPR036047">
    <property type="entry name" value="F-box-like_dom_sf"/>
</dbReference>
<evidence type="ECO:0000256" key="5">
    <source>
        <dbReference type="ARBA" id="ARBA00022741"/>
    </source>
</evidence>
<evidence type="ECO:0000256" key="8">
    <source>
        <dbReference type="ARBA" id="ARBA00047899"/>
    </source>
</evidence>
<accession>A0AAV8AEF5</accession>
<dbReference type="InterPro" id="IPR011009">
    <property type="entry name" value="Kinase-like_dom_sf"/>
</dbReference>
<feature type="compositionally biased region" description="Polar residues" evidence="11">
    <location>
        <begin position="15"/>
        <end position="24"/>
    </location>
</feature>
<feature type="binding site" evidence="10">
    <location>
        <position position="293"/>
    </location>
    <ligand>
        <name>ATP</name>
        <dbReference type="ChEBI" id="CHEBI:30616"/>
    </ligand>
</feature>
<dbReference type="Gene3D" id="3.30.200.20">
    <property type="entry name" value="Phosphorylase Kinase, domain 1"/>
    <property type="match status" value="1"/>
</dbReference>
<dbReference type="PROSITE" id="PS00107">
    <property type="entry name" value="PROTEIN_KINASE_ATP"/>
    <property type="match status" value="1"/>
</dbReference>
<dbReference type="PANTHER" id="PTHR24356">
    <property type="entry name" value="SERINE/THREONINE-PROTEIN KINASE"/>
    <property type="match status" value="1"/>
</dbReference>
<dbReference type="SMART" id="SM00220">
    <property type="entry name" value="S_TKc"/>
    <property type="match status" value="1"/>
</dbReference>
<comment type="caution">
    <text evidence="14">The sequence shown here is derived from an EMBL/GenBank/DDBJ whole genome shotgun (WGS) entry which is preliminary data.</text>
</comment>
<evidence type="ECO:0000256" key="11">
    <source>
        <dbReference type="SAM" id="MobiDB-lite"/>
    </source>
</evidence>
<organism evidence="14 15">
    <name type="scientific">Anaeramoeba flamelloides</name>
    <dbReference type="NCBI Taxonomy" id="1746091"/>
    <lineage>
        <taxon>Eukaryota</taxon>
        <taxon>Metamonada</taxon>
        <taxon>Anaeramoebidae</taxon>
        <taxon>Anaeramoeba</taxon>
    </lineage>
</organism>
<dbReference type="GO" id="GO:0004674">
    <property type="term" value="F:protein serine/threonine kinase activity"/>
    <property type="evidence" value="ECO:0007669"/>
    <property type="project" value="UniProtKB-KW"/>
</dbReference>
<comment type="catalytic activity">
    <reaction evidence="9">
        <text>L-seryl-[protein] + ATP = O-phospho-L-seryl-[protein] + ADP + H(+)</text>
        <dbReference type="Rhea" id="RHEA:17989"/>
        <dbReference type="Rhea" id="RHEA-COMP:9863"/>
        <dbReference type="Rhea" id="RHEA-COMP:11604"/>
        <dbReference type="ChEBI" id="CHEBI:15378"/>
        <dbReference type="ChEBI" id="CHEBI:29999"/>
        <dbReference type="ChEBI" id="CHEBI:30616"/>
        <dbReference type="ChEBI" id="CHEBI:83421"/>
        <dbReference type="ChEBI" id="CHEBI:456216"/>
        <dbReference type="EC" id="2.7.11.1"/>
    </reaction>
</comment>
<evidence type="ECO:0000256" key="10">
    <source>
        <dbReference type="PROSITE-ProRule" id="PRU10141"/>
    </source>
</evidence>
<dbReference type="SUPFAM" id="SSF81383">
    <property type="entry name" value="F-box domain"/>
    <property type="match status" value="1"/>
</dbReference>
<dbReference type="InterPro" id="IPR000719">
    <property type="entry name" value="Prot_kinase_dom"/>
</dbReference>
<evidence type="ECO:0000259" key="12">
    <source>
        <dbReference type="PROSITE" id="PS50011"/>
    </source>
</evidence>
<evidence type="ECO:0000259" key="13">
    <source>
        <dbReference type="PROSITE" id="PS50181"/>
    </source>
</evidence>
<dbReference type="Gene3D" id="1.10.510.10">
    <property type="entry name" value="Transferase(Phosphotransferase) domain 1"/>
    <property type="match status" value="2"/>
</dbReference>
<dbReference type="Proteomes" id="UP001146793">
    <property type="component" value="Unassembled WGS sequence"/>
</dbReference>
<dbReference type="GO" id="GO:0005524">
    <property type="term" value="F:ATP binding"/>
    <property type="evidence" value="ECO:0007669"/>
    <property type="project" value="UniProtKB-UniRule"/>
</dbReference>
<evidence type="ECO:0000256" key="9">
    <source>
        <dbReference type="ARBA" id="ARBA00048679"/>
    </source>
</evidence>
<proteinExistence type="inferred from homology"/>
<dbReference type="CDD" id="cd05581">
    <property type="entry name" value="STKc_PDK1"/>
    <property type="match status" value="1"/>
</dbReference>
<keyword evidence="4" id="KW-0808">Transferase</keyword>